<keyword evidence="10 11" id="KW-0456">Lyase</keyword>
<dbReference type="InterPro" id="IPR002022">
    <property type="entry name" value="Pec_lyase"/>
</dbReference>
<comment type="similarity">
    <text evidence="4 11">Belongs to the polysaccharide lyase 1 family.</text>
</comment>
<comment type="pathway">
    <text evidence="3 11">Glycan metabolism; pectin degradation; 2-dehydro-3-deoxy-D-gluconate from pectin: step 2/5.</text>
</comment>
<dbReference type="InterPro" id="IPR012334">
    <property type="entry name" value="Pectin_lyas_fold"/>
</dbReference>
<dbReference type="Proteomes" id="UP000006882">
    <property type="component" value="Chromosome G1"/>
</dbReference>
<dbReference type="GO" id="GO:0045490">
    <property type="term" value="P:pectin catabolic process"/>
    <property type="evidence" value="ECO:0007669"/>
    <property type="project" value="UniProtKB-UniPathway"/>
</dbReference>
<feature type="domain" description="Pectate lyase" evidence="13">
    <location>
        <begin position="187"/>
        <end position="360"/>
    </location>
</feature>
<evidence type="ECO:0000256" key="8">
    <source>
        <dbReference type="ARBA" id="ARBA00022729"/>
    </source>
</evidence>
<keyword evidence="6" id="KW-0964">Secreted</keyword>
<comment type="subcellular location">
    <subcellularLocation>
        <location evidence="2">Secreted</location>
        <location evidence="2">Cell wall</location>
    </subcellularLocation>
</comment>
<evidence type="ECO:0000259" key="13">
    <source>
        <dbReference type="SMART" id="SM00656"/>
    </source>
</evidence>
<keyword evidence="6" id="KW-0134">Cell wall</keyword>
<dbReference type="EC" id="4.2.2.2" evidence="5 11"/>
<evidence type="ECO:0000256" key="3">
    <source>
        <dbReference type="ARBA" id="ARBA00005220"/>
    </source>
</evidence>
<dbReference type="SUPFAM" id="SSF51126">
    <property type="entry name" value="Pectin lyase-like"/>
    <property type="match status" value="1"/>
</dbReference>
<gene>
    <name evidence="14" type="ORF">PRUPE_1G565000</name>
</gene>
<dbReference type="UniPathway" id="UPA00545">
    <property type="reaction ID" value="UER00824"/>
</dbReference>
<evidence type="ECO:0000256" key="12">
    <source>
        <dbReference type="SAM" id="MobiDB-lite"/>
    </source>
</evidence>
<keyword evidence="15" id="KW-1185">Reference proteome</keyword>
<accession>A0A251RM01</accession>
<evidence type="ECO:0000256" key="9">
    <source>
        <dbReference type="ARBA" id="ARBA00022837"/>
    </source>
</evidence>
<dbReference type="PRINTS" id="PR00807">
    <property type="entry name" value="AMBALLERGEN"/>
</dbReference>
<dbReference type="STRING" id="3760.A0A251RM01"/>
<feature type="region of interest" description="Disordered" evidence="12">
    <location>
        <begin position="370"/>
        <end position="389"/>
    </location>
</feature>
<dbReference type="GO" id="GO:0030570">
    <property type="term" value="F:pectate lyase activity"/>
    <property type="evidence" value="ECO:0000318"/>
    <property type="project" value="GO_Central"/>
</dbReference>
<evidence type="ECO:0000256" key="10">
    <source>
        <dbReference type="ARBA" id="ARBA00023239"/>
    </source>
</evidence>
<keyword evidence="9 11" id="KW-0106">Calcium</keyword>
<evidence type="ECO:0000313" key="15">
    <source>
        <dbReference type="Proteomes" id="UP000006882"/>
    </source>
</evidence>
<dbReference type="Gene3D" id="2.160.20.10">
    <property type="entry name" value="Single-stranded right-handed beta-helix, Pectin lyase-like"/>
    <property type="match status" value="1"/>
</dbReference>
<dbReference type="SMART" id="SM00656">
    <property type="entry name" value="Amb_all"/>
    <property type="match status" value="1"/>
</dbReference>
<dbReference type="AlphaFoldDB" id="A0A251RM01"/>
<dbReference type="eggNOG" id="ENOG502QT22">
    <property type="taxonomic scope" value="Eukaryota"/>
</dbReference>
<protein>
    <recommendedName>
        <fullName evidence="5 11">Pectate lyase</fullName>
        <ecNumber evidence="5 11">4.2.2.2</ecNumber>
    </recommendedName>
</protein>
<evidence type="ECO:0000313" key="14">
    <source>
        <dbReference type="EMBL" id="ONI36015.1"/>
    </source>
</evidence>
<organism evidence="14 15">
    <name type="scientific">Prunus persica</name>
    <name type="common">Peach</name>
    <name type="synonym">Amygdalus persica</name>
    <dbReference type="NCBI Taxonomy" id="3760"/>
    <lineage>
        <taxon>Eukaryota</taxon>
        <taxon>Viridiplantae</taxon>
        <taxon>Streptophyta</taxon>
        <taxon>Embryophyta</taxon>
        <taxon>Tracheophyta</taxon>
        <taxon>Spermatophyta</taxon>
        <taxon>Magnoliopsida</taxon>
        <taxon>eudicotyledons</taxon>
        <taxon>Gunneridae</taxon>
        <taxon>Pentapetalae</taxon>
        <taxon>rosids</taxon>
        <taxon>fabids</taxon>
        <taxon>Rosales</taxon>
        <taxon>Rosaceae</taxon>
        <taxon>Amygdaloideae</taxon>
        <taxon>Amygdaleae</taxon>
        <taxon>Prunus</taxon>
    </lineage>
</organism>
<dbReference type="InterPro" id="IPR018082">
    <property type="entry name" value="AmbAllergen"/>
</dbReference>
<dbReference type="GO" id="GO:0046872">
    <property type="term" value="F:metal ion binding"/>
    <property type="evidence" value="ECO:0007669"/>
    <property type="project" value="UniProtKB-KW"/>
</dbReference>
<evidence type="ECO:0000256" key="1">
    <source>
        <dbReference type="ARBA" id="ARBA00000695"/>
    </source>
</evidence>
<proteinExistence type="inferred from homology"/>
<dbReference type="InterPro" id="IPR011050">
    <property type="entry name" value="Pectin_lyase_fold/virulence"/>
</dbReference>
<dbReference type="PANTHER" id="PTHR31683">
    <property type="entry name" value="PECTATE LYASE 18-RELATED"/>
    <property type="match status" value="1"/>
</dbReference>
<sequence length="424" mass="47945">MVVFVFFGNSGSKSMEPRAALSKAVDEASKLAGKQQYEKRAQNVVEEKNLAVAISVHERVGKYIYIMDCHGCPNGNANIWRFVLCLLIAIAGFAPNPSLAKKTKVDGLKLNVIDGCWRWNSDWRSNRQELALCSVGFSGKMSNNIGRDVIYYQVTDPSDNALDPKPGTLRYGVTMIKGKKWITFQRDMRIRLDKPLLISSFTAIDGRGANVHIAGNACLLVFQVQGKIMPIGQVDGDAIRLVTASKVWIDHNTLYECQDGLLDVTRGSTHITISNNWFRDQDKVMLLGHDDGYFRDKNMRVTVVYNHFGPNCNQRMPRIRYGYAHVVNNLYREWSQYAIGGSMNPSVKSEANLFIAPKSGNKKEITWRKDSVGDKESWNTTTKKQKDDGKSPSCIWFFNHYKEKPFWRPPVLVAKNCQFVAKTL</sequence>
<evidence type="ECO:0000256" key="7">
    <source>
        <dbReference type="ARBA" id="ARBA00022723"/>
    </source>
</evidence>
<reference evidence="14 15" key="1">
    <citation type="journal article" date="2013" name="Nat. Genet.">
        <title>The high-quality draft genome of peach (Prunus persica) identifies unique patterns of genetic diversity, domestication and genome evolution.</title>
        <authorList>
            <consortium name="International Peach Genome Initiative"/>
            <person name="Verde I."/>
            <person name="Abbott A.G."/>
            <person name="Scalabrin S."/>
            <person name="Jung S."/>
            <person name="Shu S."/>
            <person name="Marroni F."/>
            <person name="Zhebentyayeva T."/>
            <person name="Dettori M.T."/>
            <person name="Grimwood J."/>
            <person name="Cattonaro F."/>
            <person name="Zuccolo A."/>
            <person name="Rossini L."/>
            <person name="Jenkins J."/>
            <person name="Vendramin E."/>
            <person name="Meisel L.A."/>
            <person name="Decroocq V."/>
            <person name="Sosinski B."/>
            <person name="Prochnik S."/>
            <person name="Mitros T."/>
            <person name="Policriti A."/>
            <person name="Cipriani G."/>
            <person name="Dondini L."/>
            <person name="Ficklin S."/>
            <person name="Goodstein D.M."/>
            <person name="Xuan P."/>
            <person name="Del Fabbro C."/>
            <person name="Aramini V."/>
            <person name="Copetti D."/>
            <person name="Gonzalez S."/>
            <person name="Horner D.S."/>
            <person name="Falchi R."/>
            <person name="Lucas S."/>
            <person name="Mica E."/>
            <person name="Maldonado J."/>
            <person name="Lazzari B."/>
            <person name="Bielenberg D."/>
            <person name="Pirona R."/>
            <person name="Miculan M."/>
            <person name="Barakat A."/>
            <person name="Testolin R."/>
            <person name="Stella A."/>
            <person name="Tartarini S."/>
            <person name="Tonutti P."/>
            <person name="Arus P."/>
            <person name="Orellana A."/>
            <person name="Wells C."/>
            <person name="Main D."/>
            <person name="Vizzotto G."/>
            <person name="Silva H."/>
            <person name="Salamini F."/>
            <person name="Schmutz J."/>
            <person name="Morgante M."/>
            <person name="Rokhsar D.S."/>
        </authorList>
    </citation>
    <scope>NUCLEOTIDE SEQUENCE [LARGE SCALE GENOMIC DNA]</scope>
    <source>
        <strain evidence="15">cv. Nemared</strain>
    </source>
</reference>
<dbReference type="EMBL" id="CM007651">
    <property type="protein sequence ID" value="ONI36015.1"/>
    <property type="molecule type" value="Genomic_DNA"/>
</dbReference>
<comment type="cofactor">
    <cofactor evidence="11">
        <name>Ca(2+)</name>
        <dbReference type="ChEBI" id="CHEBI:29108"/>
    </cofactor>
    <text evidence="11">Binds 1 Ca(2+) ion. Required for its activity.</text>
</comment>
<comment type="catalytic activity">
    <reaction evidence="1 11">
        <text>Eliminative cleavage of (1-&gt;4)-alpha-D-galacturonan to give oligosaccharides with 4-deoxy-alpha-D-galact-4-enuronosyl groups at their non-reducing ends.</text>
        <dbReference type="EC" id="4.2.2.2"/>
    </reaction>
</comment>
<keyword evidence="8" id="KW-0732">Signal</keyword>
<dbReference type="InterPro" id="IPR045032">
    <property type="entry name" value="PEL"/>
</dbReference>
<name>A0A251RM01_PRUPE</name>
<dbReference type="PANTHER" id="PTHR31683:SF74">
    <property type="entry name" value="PECTATE LYASE"/>
    <property type="match status" value="1"/>
</dbReference>
<evidence type="ECO:0000256" key="6">
    <source>
        <dbReference type="ARBA" id="ARBA00022512"/>
    </source>
</evidence>
<evidence type="ECO:0000256" key="2">
    <source>
        <dbReference type="ARBA" id="ARBA00004191"/>
    </source>
</evidence>
<evidence type="ECO:0000256" key="4">
    <source>
        <dbReference type="ARBA" id="ARBA00010980"/>
    </source>
</evidence>
<evidence type="ECO:0000256" key="5">
    <source>
        <dbReference type="ARBA" id="ARBA00012272"/>
    </source>
</evidence>
<evidence type="ECO:0000256" key="11">
    <source>
        <dbReference type="RuleBase" id="RU361123"/>
    </source>
</evidence>
<dbReference type="Gramene" id="ONI36015">
    <property type="protein sequence ID" value="ONI36015"/>
    <property type="gene ID" value="PRUPE_1G565000"/>
</dbReference>
<dbReference type="Pfam" id="PF00544">
    <property type="entry name" value="Pectate_lyase_4"/>
    <property type="match status" value="1"/>
</dbReference>
<keyword evidence="7 11" id="KW-0479">Metal-binding</keyword>